<dbReference type="InterPro" id="IPR027417">
    <property type="entry name" value="P-loop_NTPase"/>
</dbReference>
<dbReference type="InterPro" id="IPR026122">
    <property type="entry name" value="MOV-10/SDE3_DEXXQ/H-box"/>
</dbReference>
<keyword evidence="16" id="KW-1185">Reference proteome</keyword>
<keyword evidence="6" id="KW-0378">Hydrolase</keyword>
<dbReference type="AlphaFoldDB" id="A0A9E7E7W3"/>
<dbReference type="Pfam" id="PF13087">
    <property type="entry name" value="AAA_12"/>
    <property type="match status" value="1"/>
</dbReference>
<proteinExistence type="inferred from homology"/>
<feature type="domain" description="DNA2/NAM7 helicase helicase" evidence="12">
    <location>
        <begin position="400"/>
        <end position="487"/>
    </location>
</feature>
<comment type="subcellular location">
    <subcellularLocation>
        <location evidence="1">Cytoplasm</location>
    </subcellularLocation>
</comment>
<evidence type="ECO:0000259" key="13">
    <source>
        <dbReference type="Pfam" id="PF13087"/>
    </source>
</evidence>
<dbReference type="GO" id="GO:0031047">
    <property type="term" value="P:regulatory ncRNA-mediated gene silencing"/>
    <property type="evidence" value="ECO:0007669"/>
    <property type="project" value="UniProtKB-KW"/>
</dbReference>
<name>A0A9E7E7W3_9LILI</name>
<dbReference type="Pfam" id="PF13086">
    <property type="entry name" value="AAA_11"/>
    <property type="match status" value="2"/>
</dbReference>
<dbReference type="GO" id="GO:0032574">
    <property type="term" value="F:5'-3' RNA helicase activity"/>
    <property type="evidence" value="ECO:0007669"/>
    <property type="project" value="InterPro"/>
</dbReference>
<gene>
    <name evidence="15" type="ORF">MUK42_25488</name>
</gene>
<feature type="compositionally biased region" description="Polar residues" evidence="11">
    <location>
        <begin position="963"/>
        <end position="974"/>
    </location>
</feature>
<dbReference type="InterPro" id="IPR049080">
    <property type="entry name" value="MOV-10-like_beta-barrel"/>
</dbReference>
<dbReference type="SUPFAM" id="SSF52540">
    <property type="entry name" value="P-loop containing nucleoside triphosphate hydrolases"/>
    <property type="match status" value="1"/>
</dbReference>
<dbReference type="OrthoDB" id="6513042at2759"/>
<accession>A0A9E7E7W3</accession>
<dbReference type="FunFam" id="3.40.50.300:FF:001199">
    <property type="entry name" value="Probable RNA helicase SDE3"/>
    <property type="match status" value="1"/>
</dbReference>
<evidence type="ECO:0000313" key="15">
    <source>
        <dbReference type="EMBL" id="URD72129.1"/>
    </source>
</evidence>
<dbReference type="Gene3D" id="3.40.50.300">
    <property type="entry name" value="P-loop containing nucleotide triphosphate hydrolases"/>
    <property type="match status" value="2"/>
</dbReference>
<evidence type="ECO:0000256" key="3">
    <source>
        <dbReference type="ARBA" id="ARBA00012552"/>
    </source>
</evidence>
<dbReference type="InterPro" id="IPR047187">
    <property type="entry name" value="SF1_C_Upf1"/>
</dbReference>
<dbReference type="PANTHER" id="PTHR45418">
    <property type="entry name" value="CANCER/TESTIS ANTIGEN 55"/>
    <property type="match status" value="1"/>
</dbReference>
<evidence type="ECO:0000256" key="5">
    <source>
        <dbReference type="ARBA" id="ARBA00022741"/>
    </source>
</evidence>
<dbReference type="GO" id="GO:0005524">
    <property type="term" value="F:ATP binding"/>
    <property type="evidence" value="ECO:0007669"/>
    <property type="project" value="UniProtKB-KW"/>
</dbReference>
<evidence type="ECO:0000256" key="9">
    <source>
        <dbReference type="ARBA" id="ARBA00023158"/>
    </source>
</evidence>
<feature type="compositionally biased region" description="Basic and acidic residues" evidence="11">
    <location>
        <begin position="848"/>
        <end position="857"/>
    </location>
</feature>
<evidence type="ECO:0000259" key="12">
    <source>
        <dbReference type="Pfam" id="PF13086"/>
    </source>
</evidence>
<feature type="domain" description="DNA2/NAM7 helicase helicase" evidence="12">
    <location>
        <begin position="516"/>
        <end position="587"/>
    </location>
</feature>
<keyword evidence="5" id="KW-0547">Nucleotide-binding</keyword>
<feature type="compositionally biased region" description="Polar residues" evidence="11">
    <location>
        <begin position="860"/>
        <end position="873"/>
    </location>
</feature>
<dbReference type="EC" id="3.6.4.13" evidence="3"/>
<dbReference type="GO" id="GO:0005737">
    <property type="term" value="C:cytoplasm"/>
    <property type="evidence" value="ECO:0007669"/>
    <property type="project" value="UniProtKB-SubCell"/>
</dbReference>
<dbReference type="PANTHER" id="PTHR45418:SF1">
    <property type="entry name" value="CANCER_TESTIS ANTIGEN 55"/>
    <property type="match status" value="1"/>
</dbReference>
<feature type="region of interest" description="Disordered" evidence="11">
    <location>
        <begin position="846"/>
        <end position="873"/>
    </location>
</feature>
<dbReference type="InterPro" id="IPR041679">
    <property type="entry name" value="DNA2/NAM7-like_C"/>
</dbReference>
<protein>
    <recommendedName>
        <fullName evidence="3">RNA helicase</fullName>
        <ecNumber evidence="3">3.6.4.13</ecNumber>
    </recommendedName>
</protein>
<dbReference type="CDD" id="cd18808">
    <property type="entry name" value="SF1_C_Upf1"/>
    <property type="match status" value="1"/>
</dbReference>
<feature type="domain" description="DNA2/NAM7 helicase-like C-terminal" evidence="13">
    <location>
        <begin position="597"/>
        <end position="799"/>
    </location>
</feature>
<comment type="catalytic activity">
    <reaction evidence="10">
        <text>ATP + H2O = ADP + phosphate + H(+)</text>
        <dbReference type="Rhea" id="RHEA:13065"/>
        <dbReference type="ChEBI" id="CHEBI:15377"/>
        <dbReference type="ChEBI" id="CHEBI:15378"/>
        <dbReference type="ChEBI" id="CHEBI:30616"/>
        <dbReference type="ChEBI" id="CHEBI:43474"/>
        <dbReference type="ChEBI" id="CHEBI:456216"/>
        <dbReference type="EC" id="3.6.4.13"/>
    </reaction>
</comment>
<feature type="region of interest" description="Disordered" evidence="11">
    <location>
        <begin position="950"/>
        <end position="1016"/>
    </location>
</feature>
<dbReference type="FunFam" id="3.40.50.300:FF:001468">
    <property type="entry name" value="Probable RNA helicase SDE3"/>
    <property type="match status" value="1"/>
</dbReference>
<dbReference type="GO" id="GO:0003723">
    <property type="term" value="F:RNA binding"/>
    <property type="evidence" value="ECO:0007669"/>
    <property type="project" value="InterPro"/>
</dbReference>
<evidence type="ECO:0000313" key="16">
    <source>
        <dbReference type="Proteomes" id="UP001055439"/>
    </source>
</evidence>
<keyword evidence="7 15" id="KW-0347">Helicase</keyword>
<evidence type="ECO:0000256" key="10">
    <source>
        <dbReference type="ARBA" id="ARBA00047984"/>
    </source>
</evidence>
<keyword evidence="9" id="KW-0943">RNA-mediated gene silencing</keyword>
<comment type="similarity">
    <text evidence="2">Belongs to the DNA2/NAM7 helicase family. SDE3 subfamily.</text>
</comment>
<dbReference type="GO" id="GO:0016787">
    <property type="term" value="F:hydrolase activity"/>
    <property type="evidence" value="ECO:0007669"/>
    <property type="project" value="UniProtKB-KW"/>
</dbReference>
<keyword evidence="4" id="KW-0963">Cytoplasm</keyword>
<keyword evidence="8" id="KW-0067">ATP-binding</keyword>
<feature type="compositionally biased region" description="Basic and acidic residues" evidence="11">
    <location>
        <begin position="994"/>
        <end position="1010"/>
    </location>
</feature>
<organism evidence="15 16">
    <name type="scientific">Musa troglodytarum</name>
    <name type="common">fe'i banana</name>
    <dbReference type="NCBI Taxonomy" id="320322"/>
    <lineage>
        <taxon>Eukaryota</taxon>
        <taxon>Viridiplantae</taxon>
        <taxon>Streptophyta</taxon>
        <taxon>Embryophyta</taxon>
        <taxon>Tracheophyta</taxon>
        <taxon>Spermatophyta</taxon>
        <taxon>Magnoliopsida</taxon>
        <taxon>Liliopsida</taxon>
        <taxon>Zingiberales</taxon>
        <taxon>Musaceae</taxon>
        <taxon>Musa</taxon>
    </lineage>
</organism>
<dbReference type="FunFam" id="3.40.50.300:FF:001295">
    <property type="entry name" value="Probable RNA helicase SDE3"/>
    <property type="match status" value="1"/>
</dbReference>
<evidence type="ECO:0000259" key="14">
    <source>
        <dbReference type="Pfam" id="PF21634"/>
    </source>
</evidence>
<dbReference type="EMBL" id="CP097502">
    <property type="protein sequence ID" value="URD72129.1"/>
    <property type="molecule type" value="Genomic_DNA"/>
</dbReference>
<feature type="domain" description="Helicase MOV-10-like beta-barrel" evidence="14">
    <location>
        <begin position="267"/>
        <end position="352"/>
    </location>
</feature>
<sequence>MGTIGEKDWDDEYSEISEKPEVEFLDYEDDKSLHSFDPLEGPVQITSPFPFVNGKPQSAFIGETSADSISIKNTTSDPIELWSIRIFSSNPEDSYILSMMRPPADNADMDARRSFVGSTYLEDRVLQPEQTLTIWLSCKPTDIGLHTSVLHFDLEYEKVERVVFLLAEDKVSQALFSNKPYRASSRRKMFDNDRYVAGSRPPRAHTQGIRRYRLPPFDIPQDLREIIENKQVPDVITEGLNRKNYAKFFSTLLVMEEINLEEEMRAYDMERVAMKRRGNYLLSLEVPGLAERRPSLVYGDYILAQLSSDSADDDRLPYQGYIHRVEADEIYLRFDRSFHHKHVEDNVYNASFTYNRVNMRRLYQAVHAAENLGIDLLFPSESHRRRVIGRSSFKPYNRYINREQTRAVEMILGCRGSHPYVIYGPPGTGKTMTLVEAILQLYTTRRNARILVCASSNSAADHVLEKLLDKDGLGVQESEVFRLNATSRAYEDVKPDFIRFCFFDHMVFKCPPLKALLRYKIIISTYMSVSLLYAEGIHKGHFSHIFLDEVGQASEPETMIPISNLCTRDTVTVLAGDPMQLGPVIYSRKAENYGLGKSYLDRLFECDYYGSSDENYVTKLVRNYRCHPAILDLPSKLFYKGELIACKEDTVSSIYEYVDLPNKAFPVLFVGIQGCDEREGNNPSWFNRIEASKVVEIIRKLRRNTDLNEDDIGVITPYRQQVLKLKKALESLEMPELKVGSVEQFQGQEREIIIISTVRSTVKHNDFDRAHNLGFLSNPRRFNVAITRAKSLLIIVGNPHIISKDHHWNKLLRHCADNGSNIGCPLPPPERDDYTNDESTEYNYKQNVQHEDGRSDMPSEYQNNAEWNDNGSKTSTDVVKWGDIVIEATGWEDYTNDESTEYNYKQNVQHEDGWSDMPSECQNNVEWNDSGSKTSTDVVKWGDIVIEATGWEDDDASEPYSKCESNQNMHSSNYGWGDEPGENSSNALASGSHGRSDEACKPELAEKENEWSDGWN</sequence>
<evidence type="ECO:0000256" key="11">
    <source>
        <dbReference type="SAM" id="MobiDB-lite"/>
    </source>
</evidence>
<evidence type="ECO:0000256" key="1">
    <source>
        <dbReference type="ARBA" id="ARBA00004496"/>
    </source>
</evidence>
<dbReference type="CDD" id="cd18038">
    <property type="entry name" value="DEXXQc_Helz-like"/>
    <property type="match status" value="1"/>
</dbReference>
<evidence type="ECO:0000256" key="6">
    <source>
        <dbReference type="ARBA" id="ARBA00022801"/>
    </source>
</evidence>
<dbReference type="Pfam" id="PF21634">
    <property type="entry name" value="MOV-10_beta-barrel"/>
    <property type="match status" value="1"/>
</dbReference>
<dbReference type="Proteomes" id="UP001055439">
    <property type="component" value="Chromosome 1"/>
</dbReference>
<evidence type="ECO:0000256" key="4">
    <source>
        <dbReference type="ARBA" id="ARBA00022490"/>
    </source>
</evidence>
<dbReference type="InterPro" id="IPR041677">
    <property type="entry name" value="DNA2/NAM7_AAA_11"/>
</dbReference>
<evidence type="ECO:0000256" key="8">
    <source>
        <dbReference type="ARBA" id="ARBA00022840"/>
    </source>
</evidence>
<evidence type="ECO:0000256" key="2">
    <source>
        <dbReference type="ARBA" id="ARBA00005601"/>
    </source>
</evidence>
<evidence type="ECO:0000256" key="7">
    <source>
        <dbReference type="ARBA" id="ARBA00022806"/>
    </source>
</evidence>
<reference evidence="15" key="1">
    <citation type="submission" date="2022-05" db="EMBL/GenBank/DDBJ databases">
        <title>The Musa troglodytarum L. genome provides insights into the mechanism of non-climacteric behaviour and enrichment of carotenoids.</title>
        <authorList>
            <person name="Wang J."/>
        </authorList>
    </citation>
    <scope>NUCLEOTIDE SEQUENCE</scope>
    <source>
        <tissue evidence="15">Leaf</tissue>
    </source>
</reference>